<dbReference type="CDD" id="cd01130">
    <property type="entry name" value="VirB11-like_ATPase"/>
    <property type="match status" value="1"/>
</dbReference>
<organism evidence="4 5">
    <name type="scientific">Pendulispora albinea</name>
    <dbReference type="NCBI Taxonomy" id="2741071"/>
    <lineage>
        <taxon>Bacteria</taxon>
        <taxon>Pseudomonadati</taxon>
        <taxon>Myxococcota</taxon>
        <taxon>Myxococcia</taxon>
        <taxon>Myxococcales</taxon>
        <taxon>Sorangiineae</taxon>
        <taxon>Pendulisporaceae</taxon>
        <taxon>Pendulispora</taxon>
    </lineage>
</organism>
<dbReference type="PROSITE" id="PS50006">
    <property type="entry name" value="FHA_DOMAIN"/>
    <property type="match status" value="1"/>
</dbReference>
<feature type="compositionally biased region" description="Low complexity" evidence="2">
    <location>
        <begin position="120"/>
        <end position="137"/>
    </location>
</feature>
<protein>
    <submittedName>
        <fullName evidence="4">Flp pilus assembly complex ATPase component TadA</fullName>
    </submittedName>
</protein>
<keyword evidence="5" id="KW-1185">Reference proteome</keyword>
<dbReference type="SUPFAM" id="SSF49879">
    <property type="entry name" value="SMAD/FHA domain"/>
    <property type="match status" value="1"/>
</dbReference>
<evidence type="ECO:0000313" key="5">
    <source>
        <dbReference type="Proteomes" id="UP001370348"/>
    </source>
</evidence>
<dbReference type="CDD" id="cd00060">
    <property type="entry name" value="FHA"/>
    <property type="match status" value="1"/>
</dbReference>
<dbReference type="PANTHER" id="PTHR30486">
    <property type="entry name" value="TWITCHING MOTILITY PROTEIN PILT"/>
    <property type="match status" value="1"/>
</dbReference>
<evidence type="ECO:0000259" key="3">
    <source>
        <dbReference type="PROSITE" id="PS50006"/>
    </source>
</evidence>
<evidence type="ECO:0000256" key="1">
    <source>
        <dbReference type="ARBA" id="ARBA00006611"/>
    </source>
</evidence>
<dbReference type="InterPro" id="IPR000253">
    <property type="entry name" value="FHA_dom"/>
</dbReference>
<dbReference type="InterPro" id="IPR008984">
    <property type="entry name" value="SMAD_FHA_dom_sf"/>
</dbReference>
<dbReference type="PANTHER" id="PTHR30486:SF15">
    <property type="entry name" value="TYPE II_IV SECRETION SYSTEM ATPASE"/>
    <property type="match status" value="1"/>
</dbReference>
<evidence type="ECO:0000256" key="2">
    <source>
        <dbReference type="SAM" id="MobiDB-lite"/>
    </source>
</evidence>
<dbReference type="SMART" id="SM00240">
    <property type="entry name" value="FHA"/>
    <property type="match status" value="1"/>
</dbReference>
<gene>
    <name evidence="4" type="primary">tadA</name>
    <name evidence="4" type="ORF">LZC94_36635</name>
</gene>
<accession>A0ABZ2LR08</accession>
<dbReference type="InterPro" id="IPR050921">
    <property type="entry name" value="T4SS_GSP_E_ATPase"/>
</dbReference>
<proteinExistence type="inferred from homology"/>
<dbReference type="Gene3D" id="3.40.50.300">
    <property type="entry name" value="P-loop containing nucleotide triphosphate hydrolases"/>
    <property type="match status" value="1"/>
</dbReference>
<dbReference type="EMBL" id="CP089984">
    <property type="protein sequence ID" value="WXB13358.1"/>
    <property type="molecule type" value="Genomic_DNA"/>
</dbReference>
<dbReference type="Gene3D" id="3.30.450.380">
    <property type="match status" value="1"/>
</dbReference>
<reference evidence="4 5" key="1">
    <citation type="submission" date="2021-12" db="EMBL/GenBank/DDBJ databases">
        <title>Discovery of the Pendulisporaceae a myxobacterial family with distinct sporulation behavior and unique specialized metabolism.</title>
        <authorList>
            <person name="Garcia R."/>
            <person name="Popoff A."/>
            <person name="Bader C.D."/>
            <person name="Loehr J."/>
            <person name="Walesch S."/>
            <person name="Walt C."/>
            <person name="Boldt J."/>
            <person name="Bunk B."/>
            <person name="Haeckl F.J.F.P.J."/>
            <person name="Gunesch A.P."/>
            <person name="Birkelbach J."/>
            <person name="Nuebel U."/>
            <person name="Pietschmann T."/>
            <person name="Bach T."/>
            <person name="Mueller R."/>
        </authorList>
    </citation>
    <scope>NUCLEOTIDE SEQUENCE [LARGE SCALE GENOMIC DNA]</scope>
    <source>
        <strain evidence="4 5">MSr11954</strain>
    </source>
</reference>
<dbReference type="InterPro" id="IPR027417">
    <property type="entry name" value="P-loop_NTPase"/>
</dbReference>
<dbReference type="InterPro" id="IPR003593">
    <property type="entry name" value="AAA+_ATPase"/>
</dbReference>
<comment type="similarity">
    <text evidence="1">Belongs to the GSP E family.</text>
</comment>
<feature type="region of interest" description="Disordered" evidence="2">
    <location>
        <begin position="103"/>
        <end position="146"/>
    </location>
</feature>
<dbReference type="Gene3D" id="2.60.200.20">
    <property type="match status" value="1"/>
</dbReference>
<sequence length="572" mass="62419">MQVPIRVANRETDVSTMLVAAPAVLVVGRHTECQLRLDADLVSRTHAKLLLGAATFIVEDVSSNGTEVAPGLILHRARQELAYGTSVRIGPFSVTVGDVDPNAEVLVPPPAPPPAPPATPAGGVRRARPSSSPEAKAPSPPGIVGPDSEDAFDIVALRRRIHLELLKNLDLAKIDPTRADDPSLRPRVLTALKRIVRDLEEEIPETISREEFIGELVEEALGLGPLEPLLADHSVTEIMVVDPVTIFVERAGKLEPTHTVFTDDERVRAVIERIVAPLGRRIDESQPLVDARLRDGSRVNAIIRPLALRGSCITIRKFPKRRLTTDDLVRLGSITRQMARFLERCVIAKKNILISGGTGSGKTTLLNILSAAIPKDERIVTIEDAAELQLNQPHVVTLETKVANMEGKGAFTIRDLVRNALRMRPDRIVVGECRGGEALDMLQAMNTGHDGSLTTIHANSPEEALARLETLALMAGLDLPSRAIREQIGRSIHVIVQQSRMSDGTRKITHISELDELDPTGHFETRTIFEFDRTGVEEDGTVLGDYQATGYLPSFIDEMLVRGLIKKGGPYL</sequence>
<dbReference type="Proteomes" id="UP001370348">
    <property type="component" value="Chromosome"/>
</dbReference>
<name>A0ABZ2LR08_9BACT</name>
<dbReference type="RefSeq" id="WP_394822981.1">
    <property type="nucleotide sequence ID" value="NZ_CP089984.1"/>
</dbReference>
<dbReference type="Pfam" id="PF00498">
    <property type="entry name" value="FHA"/>
    <property type="match status" value="1"/>
</dbReference>
<feature type="compositionally biased region" description="Pro residues" evidence="2">
    <location>
        <begin position="107"/>
        <end position="119"/>
    </location>
</feature>
<dbReference type="SUPFAM" id="SSF52540">
    <property type="entry name" value="P-loop containing nucleoside triphosphate hydrolases"/>
    <property type="match status" value="1"/>
</dbReference>
<dbReference type="InterPro" id="IPR001482">
    <property type="entry name" value="T2SS/T4SS_dom"/>
</dbReference>
<dbReference type="Pfam" id="PF00437">
    <property type="entry name" value="T2SSE"/>
    <property type="match status" value="1"/>
</dbReference>
<dbReference type="SMART" id="SM00382">
    <property type="entry name" value="AAA"/>
    <property type="match status" value="1"/>
</dbReference>
<feature type="domain" description="FHA" evidence="3">
    <location>
        <begin position="25"/>
        <end position="73"/>
    </location>
</feature>
<evidence type="ECO:0000313" key="4">
    <source>
        <dbReference type="EMBL" id="WXB13358.1"/>
    </source>
</evidence>